<feature type="compositionally biased region" description="Gly residues" evidence="1">
    <location>
        <begin position="264"/>
        <end position="280"/>
    </location>
</feature>
<dbReference type="SUPFAM" id="SSF53474">
    <property type="entry name" value="alpha/beta-Hydrolases"/>
    <property type="match status" value="1"/>
</dbReference>
<dbReference type="InterPro" id="IPR029058">
    <property type="entry name" value="AB_hydrolase_fold"/>
</dbReference>
<dbReference type="AlphaFoldDB" id="A0A8H6Z2C6"/>
<organism evidence="2 3">
    <name type="scientific">Mycena sanguinolenta</name>
    <dbReference type="NCBI Taxonomy" id="230812"/>
    <lineage>
        <taxon>Eukaryota</taxon>
        <taxon>Fungi</taxon>
        <taxon>Dikarya</taxon>
        <taxon>Basidiomycota</taxon>
        <taxon>Agaricomycotina</taxon>
        <taxon>Agaricomycetes</taxon>
        <taxon>Agaricomycetidae</taxon>
        <taxon>Agaricales</taxon>
        <taxon>Marasmiineae</taxon>
        <taxon>Mycenaceae</taxon>
        <taxon>Mycena</taxon>
    </lineage>
</organism>
<proteinExistence type="predicted"/>
<reference evidence="2" key="1">
    <citation type="submission" date="2020-05" db="EMBL/GenBank/DDBJ databases">
        <title>Mycena genomes resolve the evolution of fungal bioluminescence.</title>
        <authorList>
            <person name="Tsai I.J."/>
        </authorList>
    </citation>
    <scope>NUCLEOTIDE SEQUENCE</scope>
    <source>
        <strain evidence="2">160909Yilan</strain>
    </source>
</reference>
<keyword evidence="3" id="KW-1185">Reference proteome</keyword>
<dbReference type="OrthoDB" id="2334691at2759"/>
<evidence type="ECO:0000256" key="1">
    <source>
        <dbReference type="SAM" id="MobiDB-lite"/>
    </source>
</evidence>
<evidence type="ECO:0000313" key="2">
    <source>
        <dbReference type="EMBL" id="KAF7370973.1"/>
    </source>
</evidence>
<feature type="region of interest" description="Disordered" evidence="1">
    <location>
        <begin position="234"/>
        <end position="280"/>
    </location>
</feature>
<feature type="compositionally biased region" description="Basic and acidic residues" evidence="1">
    <location>
        <begin position="242"/>
        <end position="254"/>
    </location>
</feature>
<comment type="caution">
    <text evidence="2">The sequence shown here is derived from an EMBL/GenBank/DDBJ whole genome shotgun (WGS) entry which is preliminary data.</text>
</comment>
<accession>A0A8H6Z2C6</accession>
<dbReference type="Gene3D" id="3.40.50.1820">
    <property type="entry name" value="alpha/beta hydrolase"/>
    <property type="match status" value="1"/>
</dbReference>
<name>A0A8H6Z2C6_9AGAR</name>
<dbReference type="Proteomes" id="UP000623467">
    <property type="component" value="Unassembled WGS sequence"/>
</dbReference>
<protein>
    <submittedName>
        <fullName evidence="2">Peroxisomal-coenzyme A synthetase</fullName>
    </submittedName>
</protein>
<gene>
    <name evidence="2" type="ORF">MSAN_00731400</name>
</gene>
<sequence>MSLRVDPATLDKTTRRMLSGMTPFFACTRDPRFSFAMYIPSSVGGGEDSALPLLILVHGVRRDIHVLLSGMQSFADKRGVALMAPLFPAGVGDPLGVDVHNYKAIAYRPPVAASSSDEGNGEVIRFDEILLAMVSQAARIWRLAKDGERFWIHGFSGGGQFVHRFVLLHPGRVLGASVGAPGAVVHLAHPAQSSHAKEKEEKWPKGLRDVQSVFGLTIDWPAIRTLPILRGRRRPRHRRLRDRQGRGRRQESARARKIPPRSAGGEGSGSGVERGGGYGA</sequence>
<dbReference type="EMBL" id="JACAZH010000004">
    <property type="protein sequence ID" value="KAF7370973.1"/>
    <property type="molecule type" value="Genomic_DNA"/>
</dbReference>
<evidence type="ECO:0000313" key="3">
    <source>
        <dbReference type="Proteomes" id="UP000623467"/>
    </source>
</evidence>